<dbReference type="Gene3D" id="3.30.450.40">
    <property type="match status" value="1"/>
</dbReference>
<dbReference type="AlphaFoldDB" id="A0A062TQ43"/>
<dbReference type="SUPFAM" id="SSF46785">
    <property type="entry name" value="Winged helix' DNA-binding domain"/>
    <property type="match status" value="1"/>
</dbReference>
<dbReference type="Pfam" id="PF01614">
    <property type="entry name" value="IclR_C"/>
    <property type="match status" value="1"/>
</dbReference>
<evidence type="ECO:0000256" key="3">
    <source>
        <dbReference type="ARBA" id="ARBA00023163"/>
    </source>
</evidence>
<dbReference type="PROSITE" id="PS51077">
    <property type="entry name" value="HTH_ICLR"/>
    <property type="match status" value="1"/>
</dbReference>
<dbReference type="STRING" id="1280941.HY2_15295"/>
<dbReference type="PANTHER" id="PTHR30136">
    <property type="entry name" value="HELIX-TURN-HELIX TRANSCRIPTIONAL REGULATOR, ICLR FAMILY"/>
    <property type="match status" value="1"/>
</dbReference>
<gene>
    <name evidence="4" type="ORF">HY3_16080</name>
</gene>
<dbReference type="InterPro" id="IPR036390">
    <property type="entry name" value="WH_DNA-bd_sf"/>
</dbReference>
<dbReference type="PANTHER" id="PTHR30136:SF34">
    <property type="entry name" value="TRANSCRIPTIONAL REGULATOR"/>
    <property type="match status" value="1"/>
</dbReference>
<dbReference type="InterPro" id="IPR036388">
    <property type="entry name" value="WH-like_DNA-bd_sf"/>
</dbReference>
<dbReference type="InterPro" id="IPR005471">
    <property type="entry name" value="Tscrpt_reg_IclR_N"/>
</dbReference>
<keyword evidence="1" id="KW-0805">Transcription regulation</keyword>
<dbReference type="GO" id="GO:0003700">
    <property type="term" value="F:DNA-binding transcription factor activity"/>
    <property type="evidence" value="ECO:0007669"/>
    <property type="project" value="TreeGrafter"/>
</dbReference>
<name>A0A062TQ43_9PROT</name>
<dbReference type="Gene3D" id="1.10.10.10">
    <property type="entry name" value="Winged helix-like DNA-binding domain superfamily/Winged helix DNA-binding domain"/>
    <property type="match status" value="1"/>
</dbReference>
<dbReference type="EMBL" id="AWFB01000042">
    <property type="protein sequence ID" value="RAN31896.1"/>
    <property type="molecule type" value="Genomic_DNA"/>
</dbReference>
<sequence>MIEKAGGNTAEMDDRYLVPGLMRGLSILESFNRDRQEQTMAQMAKNVGLSRSTTFRLVYTLEAIGYLDRVGSGKSYRLGTKVLELGYSFLSGRELVDVARPLLEKLRDETSCSTHLVVREGVDIVYIARCSGNTRLVSGITVGTRLPAHATVSGRTILAHMPIGDIVGLYENYEFRRYTDSTITSLGELVIQLEKDRYKSSLISWGYFEPNIASIAAPVFNRASVIEASVIATCPIETYSKDAFESEIRIKVEKTAANISLALGYQPKQL</sequence>
<organism evidence="4 5">
    <name type="scientific">Hyphomonas pacifica</name>
    <dbReference type="NCBI Taxonomy" id="1280941"/>
    <lineage>
        <taxon>Bacteria</taxon>
        <taxon>Pseudomonadati</taxon>
        <taxon>Pseudomonadota</taxon>
        <taxon>Alphaproteobacteria</taxon>
        <taxon>Hyphomonadales</taxon>
        <taxon>Hyphomonadaceae</taxon>
        <taxon>Hyphomonas</taxon>
    </lineage>
</organism>
<keyword evidence="2" id="KW-0238">DNA-binding</keyword>
<dbReference type="GO" id="GO:0003677">
    <property type="term" value="F:DNA binding"/>
    <property type="evidence" value="ECO:0007669"/>
    <property type="project" value="UniProtKB-KW"/>
</dbReference>
<dbReference type="Proteomes" id="UP000249123">
    <property type="component" value="Unassembled WGS sequence"/>
</dbReference>
<dbReference type="InterPro" id="IPR050707">
    <property type="entry name" value="HTH_MetabolicPath_Reg"/>
</dbReference>
<dbReference type="GO" id="GO:0045892">
    <property type="term" value="P:negative regulation of DNA-templated transcription"/>
    <property type="evidence" value="ECO:0007669"/>
    <property type="project" value="TreeGrafter"/>
</dbReference>
<evidence type="ECO:0000313" key="5">
    <source>
        <dbReference type="Proteomes" id="UP000249123"/>
    </source>
</evidence>
<keyword evidence="5" id="KW-1185">Reference proteome</keyword>
<dbReference type="SUPFAM" id="SSF55781">
    <property type="entry name" value="GAF domain-like"/>
    <property type="match status" value="1"/>
</dbReference>
<evidence type="ECO:0000256" key="1">
    <source>
        <dbReference type="ARBA" id="ARBA00023015"/>
    </source>
</evidence>
<evidence type="ECO:0000256" key="2">
    <source>
        <dbReference type="ARBA" id="ARBA00023125"/>
    </source>
</evidence>
<dbReference type="InterPro" id="IPR029016">
    <property type="entry name" value="GAF-like_dom_sf"/>
</dbReference>
<dbReference type="eggNOG" id="COG1414">
    <property type="taxonomic scope" value="Bacteria"/>
</dbReference>
<dbReference type="InterPro" id="IPR014757">
    <property type="entry name" value="Tscrpt_reg_IclR_C"/>
</dbReference>
<keyword evidence="3" id="KW-0804">Transcription</keyword>
<dbReference type="Pfam" id="PF09339">
    <property type="entry name" value="HTH_IclR"/>
    <property type="match status" value="1"/>
</dbReference>
<dbReference type="PROSITE" id="PS51078">
    <property type="entry name" value="ICLR_ED"/>
    <property type="match status" value="1"/>
</dbReference>
<accession>A0A062TQ43</accession>
<evidence type="ECO:0000313" key="4">
    <source>
        <dbReference type="EMBL" id="RAN31896.1"/>
    </source>
</evidence>
<proteinExistence type="predicted"/>
<dbReference type="SMART" id="SM00346">
    <property type="entry name" value="HTH_ICLR"/>
    <property type="match status" value="1"/>
</dbReference>
<reference evidence="4 5" key="1">
    <citation type="submission" date="2013-04" db="EMBL/GenBank/DDBJ databases">
        <title>Hyphomonas sp. T24B3 Genome Sequencing.</title>
        <authorList>
            <person name="Lai Q."/>
            <person name="Shao Z."/>
        </authorList>
    </citation>
    <scope>NUCLEOTIDE SEQUENCE [LARGE SCALE GENOMIC DNA]</scope>
    <source>
        <strain evidence="4 5">T24B3</strain>
    </source>
</reference>
<comment type="caution">
    <text evidence="4">The sequence shown here is derived from an EMBL/GenBank/DDBJ whole genome shotgun (WGS) entry which is preliminary data.</text>
</comment>
<protein>
    <submittedName>
        <fullName evidence="4">Uncharacterized protein</fullName>
    </submittedName>
</protein>